<accession>A0A4P9Z2C7</accession>
<proteinExistence type="predicted"/>
<feature type="region of interest" description="Disordered" evidence="1">
    <location>
        <begin position="61"/>
        <end position="80"/>
    </location>
</feature>
<organism evidence="2 3">
    <name type="scientific">Syncephalis pseudoplumigaleata</name>
    <dbReference type="NCBI Taxonomy" id="1712513"/>
    <lineage>
        <taxon>Eukaryota</taxon>
        <taxon>Fungi</taxon>
        <taxon>Fungi incertae sedis</taxon>
        <taxon>Zoopagomycota</taxon>
        <taxon>Zoopagomycotina</taxon>
        <taxon>Zoopagomycetes</taxon>
        <taxon>Zoopagales</taxon>
        <taxon>Piptocephalidaceae</taxon>
        <taxon>Syncephalis</taxon>
    </lineage>
</organism>
<evidence type="ECO:0000313" key="2">
    <source>
        <dbReference type="EMBL" id="RKP25931.1"/>
    </source>
</evidence>
<feature type="region of interest" description="Disordered" evidence="1">
    <location>
        <begin position="109"/>
        <end position="145"/>
    </location>
</feature>
<sequence length="340" mass="37808">MTFLKRFMPGAEQRRAEKLADTVRDIIIGQQTASLLYASGSTLSDGTVMNPDSVLAIATTPATKAPGSSGSGSKEGELADGRRIAFSPSTKPADGALMAAAVSMAEPADATSTADEAKIQRGGHKKHRRHKHRHNHSHHKQSEKRRVMAQQKALKRLQRPDTLSAVLDILRLMPNPFKTQSLMQQMFQHDWRSMSMPDLLAEERARTIGRHGRCGNNGNDGSADDDDDDLPPETIEAHTYWWGYEIYIPPRTLQKLEDEGDVATGVLYFLGALSKTVPLIYPFVNMIATYVAMQFTIIKAADRGNGIILVATWVLPIVLVPKPWEDRFRETLRERIPIDM</sequence>
<feature type="region of interest" description="Disordered" evidence="1">
    <location>
        <begin position="210"/>
        <end position="230"/>
    </location>
</feature>
<dbReference type="Proteomes" id="UP000278143">
    <property type="component" value="Unassembled WGS sequence"/>
</dbReference>
<dbReference type="OrthoDB" id="2434934at2759"/>
<dbReference type="AlphaFoldDB" id="A0A4P9Z2C7"/>
<evidence type="ECO:0000256" key="1">
    <source>
        <dbReference type="SAM" id="MobiDB-lite"/>
    </source>
</evidence>
<keyword evidence="3" id="KW-1185">Reference proteome</keyword>
<gene>
    <name evidence="2" type="ORF">SYNPS1DRAFT_22204</name>
</gene>
<protein>
    <submittedName>
        <fullName evidence="2">Uncharacterized protein</fullName>
    </submittedName>
</protein>
<feature type="compositionally biased region" description="Basic residues" evidence="1">
    <location>
        <begin position="121"/>
        <end position="143"/>
    </location>
</feature>
<reference evidence="3" key="1">
    <citation type="journal article" date="2018" name="Nat. Microbiol.">
        <title>Leveraging single-cell genomics to expand the fungal tree of life.</title>
        <authorList>
            <person name="Ahrendt S.R."/>
            <person name="Quandt C.A."/>
            <person name="Ciobanu D."/>
            <person name="Clum A."/>
            <person name="Salamov A."/>
            <person name="Andreopoulos B."/>
            <person name="Cheng J.F."/>
            <person name="Woyke T."/>
            <person name="Pelin A."/>
            <person name="Henrissat B."/>
            <person name="Reynolds N.K."/>
            <person name="Benny G.L."/>
            <person name="Smith M.E."/>
            <person name="James T.Y."/>
            <person name="Grigoriev I.V."/>
        </authorList>
    </citation>
    <scope>NUCLEOTIDE SEQUENCE [LARGE SCALE GENOMIC DNA]</scope>
    <source>
        <strain evidence="3">Benny S71-1</strain>
    </source>
</reference>
<evidence type="ECO:0000313" key="3">
    <source>
        <dbReference type="Proteomes" id="UP000278143"/>
    </source>
</evidence>
<dbReference type="EMBL" id="KZ989569">
    <property type="protein sequence ID" value="RKP25931.1"/>
    <property type="molecule type" value="Genomic_DNA"/>
</dbReference>
<name>A0A4P9Z2C7_9FUNG</name>